<evidence type="ECO:0000313" key="6">
    <source>
        <dbReference type="EMBL" id="PWL03286.1"/>
    </source>
</evidence>
<dbReference type="Gene3D" id="3.30.70.20">
    <property type="match status" value="2"/>
</dbReference>
<dbReference type="Pfam" id="PF12838">
    <property type="entry name" value="Fer4_7"/>
    <property type="match status" value="1"/>
</dbReference>
<sequence length="292" mass="32263">MKISRATFLKLMAGMSALFSLVSCRRMRPIPENFHRVSVKPDLKLFEEEIAIASKNTPTNENLVRISRPGAHPKFPHADVRFGMAIDLEKCNGCGKCALACMVENNVPRVNEDESKRGRFMHWLEMRGDIPVMCAHCGDAPCEKVCPTGAAVASPDGFSAMVYPRCIGTRFCGANCPLHARKFNYTSAEENGFAYKFNAEVPLRPQGVMEKCSLCIQRLQNARIRAKTWGENWDGSGVKTACAEACPNRAIICGNWLDADSELVRATRGRILYAPKAIADFSPAVVYLLGKL</sequence>
<gene>
    <name evidence="6" type="ORF">B0H50_10743</name>
</gene>
<keyword evidence="3" id="KW-0408">Iron</keyword>
<evidence type="ECO:0000259" key="5">
    <source>
        <dbReference type="PROSITE" id="PS51379"/>
    </source>
</evidence>
<keyword evidence="7" id="KW-1185">Reference proteome</keyword>
<dbReference type="RefSeq" id="WP_106198727.1">
    <property type="nucleotide sequence ID" value="NZ_JAXEIU010000050.1"/>
</dbReference>
<dbReference type="EMBL" id="QGHD01000007">
    <property type="protein sequence ID" value="PWL03286.1"/>
    <property type="molecule type" value="Genomic_DNA"/>
</dbReference>
<feature type="domain" description="4Fe-4S ferredoxin-type" evidence="5">
    <location>
        <begin position="124"/>
        <end position="156"/>
    </location>
</feature>
<evidence type="ECO:0000256" key="1">
    <source>
        <dbReference type="ARBA" id="ARBA00022485"/>
    </source>
</evidence>
<organism evidence="6 7">
    <name type="scientific">Hallerella porci</name>
    <dbReference type="NCBI Taxonomy" id="1945871"/>
    <lineage>
        <taxon>Bacteria</taxon>
        <taxon>Pseudomonadati</taxon>
        <taxon>Fibrobacterota</taxon>
        <taxon>Fibrobacteria</taxon>
        <taxon>Fibrobacterales</taxon>
        <taxon>Fibrobacteraceae</taxon>
        <taxon>Hallerella</taxon>
    </lineage>
</organism>
<dbReference type="PANTHER" id="PTHR43177:SF3">
    <property type="entry name" value="PROTEIN NRFC HOMOLOG"/>
    <property type="match status" value="1"/>
</dbReference>
<name>A0ABX5LM97_9BACT</name>
<dbReference type="InterPro" id="IPR017896">
    <property type="entry name" value="4Fe4S_Fe-S-bd"/>
</dbReference>
<evidence type="ECO:0000256" key="3">
    <source>
        <dbReference type="ARBA" id="ARBA00023004"/>
    </source>
</evidence>
<proteinExistence type="predicted"/>
<dbReference type="InterPro" id="IPR050954">
    <property type="entry name" value="ET_IronSulfur_Cluster-Binding"/>
</dbReference>
<dbReference type="Proteomes" id="UP000245523">
    <property type="component" value="Unassembled WGS sequence"/>
</dbReference>
<keyword evidence="4" id="KW-0411">Iron-sulfur</keyword>
<evidence type="ECO:0000256" key="2">
    <source>
        <dbReference type="ARBA" id="ARBA00022723"/>
    </source>
</evidence>
<evidence type="ECO:0000256" key="4">
    <source>
        <dbReference type="ARBA" id="ARBA00023014"/>
    </source>
</evidence>
<accession>A0ABX5LM97</accession>
<dbReference type="PANTHER" id="PTHR43177">
    <property type="entry name" value="PROTEIN NRFC"/>
    <property type="match status" value="1"/>
</dbReference>
<dbReference type="SUPFAM" id="SSF54862">
    <property type="entry name" value="4Fe-4S ferredoxins"/>
    <property type="match status" value="1"/>
</dbReference>
<feature type="domain" description="4Fe-4S ferredoxin-type" evidence="5">
    <location>
        <begin position="82"/>
        <end position="113"/>
    </location>
</feature>
<dbReference type="PROSITE" id="PS51379">
    <property type="entry name" value="4FE4S_FER_2"/>
    <property type="match status" value="2"/>
</dbReference>
<evidence type="ECO:0000313" key="7">
    <source>
        <dbReference type="Proteomes" id="UP000245523"/>
    </source>
</evidence>
<comment type="caution">
    <text evidence="6">The sequence shown here is derived from an EMBL/GenBank/DDBJ whole genome shotgun (WGS) entry which is preliminary data.</text>
</comment>
<dbReference type="PROSITE" id="PS51257">
    <property type="entry name" value="PROKAR_LIPOPROTEIN"/>
    <property type="match status" value="1"/>
</dbReference>
<keyword evidence="2" id="KW-0479">Metal-binding</keyword>
<keyword evidence="1" id="KW-0004">4Fe-4S</keyword>
<reference evidence="6 7" key="1">
    <citation type="submission" date="2018-05" db="EMBL/GenBank/DDBJ databases">
        <title>Animal gut microbial communities from fecal samples from Wisconsin, USA.</title>
        <authorList>
            <person name="Neumann A."/>
        </authorList>
    </citation>
    <scope>NUCLEOTIDE SEQUENCE [LARGE SCALE GENOMIC DNA]</scope>
    <source>
        <strain evidence="6 7">UWS4</strain>
    </source>
</reference>
<protein>
    <submittedName>
        <fullName evidence="6">Fe-S-cluster-containing dehydrogenase component</fullName>
    </submittedName>
</protein>